<name>A0AAE3R5C9_9BACT</name>
<accession>A0AAE3R5C9</accession>
<dbReference type="AlphaFoldDB" id="A0AAE3R5C9"/>
<proteinExistence type="predicted"/>
<dbReference type="RefSeq" id="WP_314511611.1">
    <property type="nucleotide sequence ID" value="NZ_JASJOU010000004.1"/>
</dbReference>
<protein>
    <submittedName>
        <fullName evidence="1">Uncharacterized protein</fullName>
    </submittedName>
</protein>
<evidence type="ECO:0000313" key="1">
    <source>
        <dbReference type="EMBL" id="MDJ1501897.1"/>
    </source>
</evidence>
<dbReference type="EMBL" id="JASJOU010000004">
    <property type="protein sequence ID" value="MDJ1501897.1"/>
    <property type="molecule type" value="Genomic_DNA"/>
</dbReference>
<dbReference type="Proteomes" id="UP001232063">
    <property type="component" value="Unassembled WGS sequence"/>
</dbReference>
<comment type="caution">
    <text evidence="1">The sequence shown here is derived from an EMBL/GenBank/DDBJ whole genome shotgun (WGS) entry which is preliminary data.</text>
</comment>
<gene>
    <name evidence="1" type="ORF">QNI22_14620</name>
</gene>
<organism evidence="1 2">
    <name type="scientific">Xanthocytophaga agilis</name>
    <dbReference type="NCBI Taxonomy" id="3048010"/>
    <lineage>
        <taxon>Bacteria</taxon>
        <taxon>Pseudomonadati</taxon>
        <taxon>Bacteroidota</taxon>
        <taxon>Cytophagia</taxon>
        <taxon>Cytophagales</taxon>
        <taxon>Rhodocytophagaceae</taxon>
        <taxon>Xanthocytophaga</taxon>
    </lineage>
</organism>
<evidence type="ECO:0000313" key="2">
    <source>
        <dbReference type="Proteomes" id="UP001232063"/>
    </source>
</evidence>
<keyword evidence="2" id="KW-1185">Reference proteome</keyword>
<sequence>MDENTCDVFKHTVDWVVENAITTATFHVLTPYSGTQLYAHMEKADRIINKNWDMYDTRHVVTKLLT</sequence>
<reference evidence="1" key="1">
    <citation type="submission" date="2023-05" db="EMBL/GenBank/DDBJ databases">
        <authorList>
            <person name="Zhang X."/>
        </authorList>
    </citation>
    <scope>NUCLEOTIDE SEQUENCE</scope>
    <source>
        <strain evidence="1">BD1B2-1</strain>
    </source>
</reference>